<dbReference type="InterPro" id="IPR023313">
    <property type="entry name" value="UBQ-conjugating_AS"/>
</dbReference>
<feature type="domain" description="UBC core" evidence="5">
    <location>
        <begin position="1"/>
        <end position="108"/>
    </location>
</feature>
<name>A0A0R3W0I1_TAEAS</name>
<dbReference type="EMBL" id="UYRS01006774">
    <property type="protein sequence ID" value="VDK27746.1"/>
    <property type="molecule type" value="Genomic_DNA"/>
</dbReference>
<keyword evidence="4" id="KW-0067">ATP-binding</keyword>
<organism evidence="8">
    <name type="scientific">Taenia asiatica</name>
    <name type="common">Asian tapeworm</name>
    <dbReference type="NCBI Taxonomy" id="60517"/>
    <lineage>
        <taxon>Eukaryota</taxon>
        <taxon>Metazoa</taxon>
        <taxon>Spiralia</taxon>
        <taxon>Lophotrochozoa</taxon>
        <taxon>Platyhelminthes</taxon>
        <taxon>Cestoda</taxon>
        <taxon>Eucestoda</taxon>
        <taxon>Cyclophyllidea</taxon>
        <taxon>Taeniidae</taxon>
        <taxon>Taenia</taxon>
    </lineage>
</organism>
<keyword evidence="1" id="KW-0808">Transferase</keyword>
<evidence type="ECO:0000313" key="8">
    <source>
        <dbReference type="WBParaSite" id="TASK_0000317501-mRNA-1"/>
    </source>
</evidence>
<evidence type="ECO:0000256" key="2">
    <source>
        <dbReference type="ARBA" id="ARBA00022786"/>
    </source>
</evidence>
<dbReference type="OrthoDB" id="9978460at2759"/>
<evidence type="ECO:0000256" key="3">
    <source>
        <dbReference type="PROSITE-ProRule" id="PRU10133"/>
    </source>
</evidence>
<reference evidence="6 7" key="2">
    <citation type="submission" date="2018-11" db="EMBL/GenBank/DDBJ databases">
        <authorList>
            <consortium name="Pathogen Informatics"/>
        </authorList>
    </citation>
    <scope>NUCLEOTIDE SEQUENCE [LARGE SCALE GENOMIC DNA]</scope>
</reference>
<gene>
    <name evidence="6" type="ORF">TASK_LOCUS3177</name>
</gene>
<dbReference type="AlphaFoldDB" id="A0A0R3W0I1"/>
<dbReference type="WBParaSite" id="TASK_0000317501-mRNA-1">
    <property type="protein sequence ID" value="TASK_0000317501-mRNA-1"/>
    <property type="gene ID" value="TASK_0000317501"/>
</dbReference>
<sequence length="244" mass="27089">IECCVTYPRTCPNVFFNSAIFHPNIDPSSGSVCLSLLNNWRRMSFITFACLFCSCYSLLDLVKALLYLIDHPTFDSPLYSLGVPEDSAQLARNSVRLLAGLPVNGHRFPPNPVWVEWARVSGCLPSEEEEALEEAEVGACINEEAEQEGGGIINEFTNTAAPEDEVSSDPDSAKNLTDYNNLVLKKCYYLPLQKSIVAASYASSDATSNTIPSFAKIRYLFDPDQENNSWSLYGNRWSAFEVKS</sequence>
<feature type="active site" description="Glycyl thioester intermediate" evidence="3">
    <location>
        <position position="33"/>
    </location>
</feature>
<evidence type="ECO:0000256" key="4">
    <source>
        <dbReference type="RuleBase" id="RU362109"/>
    </source>
</evidence>
<dbReference type="GO" id="GO:0005524">
    <property type="term" value="F:ATP binding"/>
    <property type="evidence" value="ECO:0007669"/>
    <property type="project" value="UniProtKB-UniRule"/>
</dbReference>
<dbReference type="InterPro" id="IPR016135">
    <property type="entry name" value="UBQ-conjugating_enzyme/RWD"/>
</dbReference>
<dbReference type="Pfam" id="PF00179">
    <property type="entry name" value="UQ_con"/>
    <property type="match status" value="1"/>
</dbReference>
<evidence type="ECO:0000313" key="6">
    <source>
        <dbReference type="EMBL" id="VDK27746.1"/>
    </source>
</evidence>
<keyword evidence="4" id="KW-0547">Nucleotide-binding</keyword>
<dbReference type="Proteomes" id="UP000282613">
    <property type="component" value="Unassembled WGS sequence"/>
</dbReference>
<dbReference type="InterPro" id="IPR000608">
    <property type="entry name" value="UBC"/>
</dbReference>
<dbReference type="PROSITE" id="PS50127">
    <property type="entry name" value="UBC_2"/>
    <property type="match status" value="1"/>
</dbReference>
<dbReference type="SUPFAM" id="SSF54495">
    <property type="entry name" value="UBC-like"/>
    <property type="match status" value="1"/>
</dbReference>
<keyword evidence="2 4" id="KW-0833">Ubl conjugation pathway</keyword>
<evidence type="ECO:0000256" key="1">
    <source>
        <dbReference type="ARBA" id="ARBA00022679"/>
    </source>
</evidence>
<evidence type="ECO:0000313" key="7">
    <source>
        <dbReference type="Proteomes" id="UP000282613"/>
    </source>
</evidence>
<dbReference type="Gene3D" id="3.10.110.10">
    <property type="entry name" value="Ubiquitin Conjugating Enzyme"/>
    <property type="match status" value="1"/>
</dbReference>
<reference evidence="8" key="1">
    <citation type="submission" date="2017-02" db="UniProtKB">
        <authorList>
            <consortium name="WormBaseParasite"/>
        </authorList>
    </citation>
    <scope>IDENTIFICATION</scope>
</reference>
<comment type="similarity">
    <text evidence="4">Belongs to the ubiquitin-conjugating enzyme family.</text>
</comment>
<dbReference type="PROSITE" id="PS00183">
    <property type="entry name" value="UBC_1"/>
    <property type="match status" value="1"/>
</dbReference>
<keyword evidence="7" id="KW-1185">Reference proteome</keyword>
<dbReference type="GO" id="GO:0016740">
    <property type="term" value="F:transferase activity"/>
    <property type="evidence" value="ECO:0007669"/>
    <property type="project" value="UniProtKB-KW"/>
</dbReference>
<evidence type="ECO:0000259" key="5">
    <source>
        <dbReference type="PROSITE" id="PS50127"/>
    </source>
</evidence>
<protein>
    <submittedName>
        <fullName evidence="8">UBIQUITIN_CONJUGAT_2 domain-containing protein</fullName>
    </submittedName>
</protein>
<accession>A0A0R3W0I1</accession>
<proteinExistence type="inferred from homology"/>